<evidence type="ECO:0000256" key="5">
    <source>
        <dbReference type="ARBA" id="ARBA00022490"/>
    </source>
</evidence>
<dbReference type="SUPFAM" id="SSF51366">
    <property type="entry name" value="Ribulose-phoshate binding barrel"/>
    <property type="match status" value="1"/>
</dbReference>
<evidence type="ECO:0000256" key="8">
    <source>
        <dbReference type="ARBA" id="ARBA00023235"/>
    </source>
</evidence>
<dbReference type="RefSeq" id="WP_135977637.1">
    <property type="nucleotide sequence ID" value="NZ_BQKC01000001.1"/>
</dbReference>
<dbReference type="CDD" id="cd04732">
    <property type="entry name" value="HisA"/>
    <property type="match status" value="1"/>
</dbReference>
<dbReference type="Gene3D" id="3.20.20.70">
    <property type="entry name" value="Aldolase class I"/>
    <property type="match status" value="1"/>
</dbReference>
<dbReference type="HAMAP" id="MF_01014">
    <property type="entry name" value="HisA"/>
    <property type="match status" value="1"/>
</dbReference>
<reference evidence="11" key="1">
    <citation type="journal article" date="2022" name="Int. J. Syst. Evol. Microbiol.">
        <title>Granulimonas faecalis gen. nov., sp. nov., and Leptogranulimonas caecicola gen. nov., sp. nov., novel lactate-producing Atopobiaceae bacteria isolated from mouse intestines, and an emended description of the family Atopobiaceae.</title>
        <authorList>
            <person name="Morinaga K."/>
            <person name="Kusada H."/>
            <person name="Sakamoto S."/>
            <person name="Murakami T."/>
            <person name="Toyoda A."/>
            <person name="Mori H."/>
            <person name="Meng X.Y."/>
            <person name="Takashino M."/>
            <person name="Murotomi K."/>
            <person name="Tamaki H."/>
        </authorList>
    </citation>
    <scope>NUCLEOTIDE SEQUENCE</scope>
    <source>
        <strain evidence="11">OPF53</strain>
    </source>
</reference>
<keyword evidence="12" id="KW-1185">Reference proteome</keyword>
<dbReference type="Pfam" id="PF00977">
    <property type="entry name" value="His_biosynth"/>
    <property type="match status" value="1"/>
</dbReference>
<comment type="caution">
    <text evidence="11">The sequence shown here is derived from an EMBL/GenBank/DDBJ whole genome shotgun (WGS) entry which is preliminary data.</text>
</comment>
<comment type="catalytic activity">
    <reaction evidence="1 9">
        <text>1-(5-phospho-beta-D-ribosyl)-5-[(5-phospho-beta-D-ribosylamino)methylideneamino]imidazole-4-carboxamide = 5-[(5-phospho-1-deoxy-D-ribulos-1-ylimino)methylamino]-1-(5-phospho-beta-D-ribosyl)imidazole-4-carboxamide</text>
        <dbReference type="Rhea" id="RHEA:15469"/>
        <dbReference type="ChEBI" id="CHEBI:58435"/>
        <dbReference type="ChEBI" id="CHEBI:58525"/>
        <dbReference type="EC" id="5.3.1.16"/>
    </reaction>
</comment>
<dbReference type="EC" id="5.3.1.16" evidence="9"/>
<evidence type="ECO:0000313" key="11">
    <source>
        <dbReference type="EMBL" id="GJM55141.1"/>
    </source>
</evidence>
<evidence type="ECO:0000256" key="1">
    <source>
        <dbReference type="ARBA" id="ARBA00000901"/>
    </source>
</evidence>
<keyword evidence="8 9" id="KW-0413">Isomerase</keyword>
<organism evidence="11 12">
    <name type="scientific">Granulimonas faecalis</name>
    <dbReference type="NCBI Taxonomy" id="2894155"/>
    <lineage>
        <taxon>Bacteria</taxon>
        <taxon>Bacillati</taxon>
        <taxon>Actinomycetota</taxon>
        <taxon>Coriobacteriia</taxon>
        <taxon>Coriobacteriales</taxon>
        <taxon>Kribbibacteriaceae</taxon>
        <taxon>Granulimonas</taxon>
    </lineage>
</organism>
<evidence type="ECO:0000256" key="4">
    <source>
        <dbReference type="ARBA" id="ARBA00009667"/>
    </source>
</evidence>
<comment type="subcellular location">
    <subcellularLocation>
        <location evidence="2 9">Cytoplasm</location>
    </subcellularLocation>
</comment>
<dbReference type="GO" id="GO:0000162">
    <property type="term" value="P:L-tryptophan biosynthetic process"/>
    <property type="evidence" value="ECO:0007669"/>
    <property type="project" value="TreeGrafter"/>
</dbReference>
<evidence type="ECO:0000256" key="6">
    <source>
        <dbReference type="ARBA" id="ARBA00022605"/>
    </source>
</evidence>
<evidence type="ECO:0000256" key="9">
    <source>
        <dbReference type="HAMAP-Rule" id="MF_01014"/>
    </source>
</evidence>
<dbReference type="GO" id="GO:0000105">
    <property type="term" value="P:L-histidine biosynthetic process"/>
    <property type="evidence" value="ECO:0007669"/>
    <property type="project" value="UniProtKB-UniRule"/>
</dbReference>
<comment type="similarity">
    <text evidence="4 9 10">Belongs to the HisA/HisF family.</text>
</comment>
<keyword evidence="6 9" id="KW-0028">Amino-acid biosynthesis</keyword>
<dbReference type="PANTHER" id="PTHR43090">
    <property type="entry name" value="1-(5-PHOSPHORIBOSYL)-5-[(5-PHOSPHORIBOSYLAMINO)METHYLIDENEAMINO] IMIDAZOLE-4-CARBOXAMIDE ISOMERASE"/>
    <property type="match status" value="1"/>
</dbReference>
<dbReference type="PANTHER" id="PTHR43090:SF2">
    <property type="entry name" value="1-(5-PHOSPHORIBOSYL)-5-[(5-PHOSPHORIBOSYLAMINO)METHYLIDENEAMINO] IMIDAZOLE-4-CARBOXAMIDE ISOMERASE"/>
    <property type="match status" value="1"/>
</dbReference>
<dbReference type="Proteomes" id="UP001055025">
    <property type="component" value="Unassembled WGS sequence"/>
</dbReference>
<dbReference type="GO" id="GO:0003949">
    <property type="term" value="F:1-(5-phosphoribosyl)-5-[(5-phosphoribosylamino)methylideneamino]imidazole-4-carboxamide isomerase activity"/>
    <property type="evidence" value="ECO:0007669"/>
    <property type="project" value="UniProtKB-UniRule"/>
</dbReference>
<evidence type="ECO:0000313" key="12">
    <source>
        <dbReference type="Proteomes" id="UP001055025"/>
    </source>
</evidence>
<dbReference type="GO" id="GO:0005737">
    <property type="term" value="C:cytoplasm"/>
    <property type="evidence" value="ECO:0007669"/>
    <property type="project" value="UniProtKB-SubCell"/>
</dbReference>
<evidence type="ECO:0000256" key="3">
    <source>
        <dbReference type="ARBA" id="ARBA00005133"/>
    </source>
</evidence>
<evidence type="ECO:0000256" key="7">
    <source>
        <dbReference type="ARBA" id="ARBA00023102"/>
    </source>
</evidence>
<evidence type="ECO:0000256" key="2">
    <source>
        <dbReference type="ARBA" id="ARBA00004496"/>
    </source>
</evidence>
<keyword evidence="7 9" id="KW-0368">Histidine biosynthesis</keyword>
<feature type="active site" description="Proton acceptor" evidence="9">
    <location>
        <position position="8"/>
    </location>
</feature>
<dbReference type="InterPro" id="IPR044524">
    <property type="entry name" value="Isoase_HisA-like"/>
</dbReference>
<protein>
    <recommendedName>
        <fullName evidence="9">1-(5-phosphoribosyl)-5-[(5-phosphoribosylamino)methylideneamino] imidazole-4-carboxamide isomerase</fullName>
        <ecNumber evidence="9">5.3.1.16</ecNumber>
    </recommendedName>
    <alternativeName>
        <fullName evidence="9">Phosphoribosylformimino-5-aminoimidazole carboxamide ribotide isomerase</fullName>
    </alternativeName>
</protein>
<comment type="pathway">
    <text evidence="3 9">Amino-acid biosynthesis; L-histidine biosynthesis; L-histidine from 5-phospho-alpha-D-ribose 1-diphosphate: step 4/9.</text>
</comment>
<dbReference type="InterPro" id="IPR023016">
    <property type="entry name" value="HisA/PriA"/>
</dbReference>
<proteinExistence type="inferred from homology"/>
<dbReference type="FunFam" id="3.20.20.70:FF:000009">
    <property type="entry name" value="1-(5-phosphoribosyl)-5-[(5-phosphoribosylamino)methylideneamino] imidazole-4-carboxamide isomerase"/>
    <property type="match status" value="1"/>
</dbReference>
<dbReference type="EMBL" id="BQKC01000001">
    <property type="protein sequence ID" value="GJM55141.1"/>
    <property type="molecule type" value="Genomic_DNA"/>
</dbReference>
<dbReference type="InterPro" id="IPR013785">
    <property type="entry name" value="Aldolase_TIM"/>
</dbReference>
<accession>A0AAV5B2U3</accession>
<dbReference type="AlphaFoldDB" id="A0AAV5B2U3"/>
<name>A0AAV5B2U3_9ACTN</name>
<dbReference type="InterPro" id="IPR011060">
    <property type="entry name" value="RibuloseP-bd_barrel"/>
</dbReference>
<keyword evidence="5 9" id="KW-0963">Cytoplasm</keyword>
<gene>
    <name evidence="9 11" type="primary">hisA</name>
    <name evidence="11" type="ORF">ATOP_07960</name>
</gene>
<evidence type="ECO:0000256" key="10">
    <source>
        <dbReference type="RuleBase" id="RU003657"/>
    </source>
</evidence>
<feature type="active site" description="Proton donor" evidence="9">
    <location>
        <position position="131"/>
    </location>
</feature>
<dbReference type="InterPro" id="IPR006062">
    <property type="entry name" value="His_biosynth"/>
</dbReference>
<sequence>MIVYPAIDLVAGDVVRLRQGVRSEMDVYSSDPVAQAEAFAAAGAGWVHMVDLSRAFGEDEAACAANMDAIRAVCERVPVRVDAGGGVRGLADVERLLDAGVSRVSIGTPLVRDPGFAAEAVARFGDAVAADVAAKGGAVRVDGWRDEAPVSLETLLASVVGMGFSHLVYTDVSRDGMQTGVDPEAYRAVAAACGFPVTASGGVTTVEDVRRLAALGDGVVEGVVCGRALYEGTLDLAEALAAAGGE</sequence>